<feature type="transmembrane region" description="Helical" evidence="1">
    <location>
        <begin position="7"/>
        <end position="25"/>
    </location>
</feature>
<keyword evidence="1" id="KW-0812">Transmembrane</keyword>
<name>U2QKR8_9BACL</name>
<evidence type="ECO:0000313" key="4">
    <source>
        <dbReference type="Proteomes" id="UP000016637"/>
    </source>
</evidence>
<dbReference type="RefSeq" id="WP_021752372.1">
    <property type="nucleotide sequence ID" value="NZ_KI271799.1"/>
</dbReference>
<organism evidence="3 4">
    <name type="scientific">Gemella bergeri ATCC 700627</name>
    <dbReference type="NCBI Taxonomy" id="1321820"/>
    <lineage>
        <taxon>Bacteria</taxon>
        <taxon>Bacillati</taxon>
        <taxon>Bacillota</taxon>
        <taxon>Bacilli</taxon>
        <taxon>Bacillales</taxon>
        <taxon>Gemellaceae</taxon>
        <taxon>Gemella</taxon>
    </lineage>
</organism>
<keyword evidence="1" id="KW-1133">Transmembrane helix</keyword>
<keyword evidence="4" id="KW-1185">Reference proteome</keyword>
<dbReference type="Pfam" id="PF13349">
    <property type="entry name" value="DUF4097"/>
    <property type="match status" value="1"/>
</dbReference>
<gene>
    <name evidence="3" type="ORF">HMPREF1983_01194</name>
</gene>
<sequence length="324" mass="36643">MKKLLKIAILFSSLGIILILLSFVLNGNKLPLTDETKPPKYHTIESKNLKNLKFHVTKSNIDIEPSNSDKIEVEYREGKNFYFNIEEDTDTLIIKDTYKEKWFNFSFDLGFNFNNYYIKLKIPKELLVNLSIKNISGNTSLKNLHFRDIQINNISGDINLLKLNTNNINLNSKSGNIRLNNIKTENNKLDIYNLSGNVLLKDIINYGSANITTTSGNIIFDNITSKNIDSKTTSGNIEFSNSNNIIDNFISESTSGNITVNEIKINKKLSLKNISGDIKTKISDKEENFNKNINNKNNTNSNSSSKDLNITNTSGNIDIAFMGY</sequence>
<dbReference type="HOGENOM" id="CLU_857277_0_0_9"/>
<evidence type="ECO:0000259" key="2">
    <source>
        <dbReference type="Pfam" id="PF13349"/>
    </source>
</evidence>
<dbReference type="Proteomes" id="UP000016637">
    <property type="component" value="Unassembled WGS sequence"/>
</dbReference>
<reference evidence="3 4" key="1">
    <citation type="submission" date="2013-08" db="EMBL/GenBank/DDBJ databases">
        <authorList>
            <person name="Weinstock G."/>
            <person name="Sodergren E."/>
            <person name="Wylie T."/>
            <person name="Fulton L."/>
            <person name="Fulton R."/>
            <person name="Fronick C."/>
            <person name="O'Laughlin M."/>
            <person name="Godfrey J."/>
            <person name="Miner T."/>
            <person name="Herter B."/>
            <person name="Appelbaum E."/>
            <person name="Cordes M."/>
            <person name="Lek S."/>
            <person name="Wollam A."/>
            <person name="Pepin K.H."/>
            <person name="Palsikar V.B."/>
            <person name="Mitreva M."/>
            <person name="Wilson R.K."/>
        </authorList>
    </citation>
    <scope>NUCLEOTIDE SEQUENCE [LARGE SCALE GENOMIC DNA]</scope>
    <source>
        <strain evidence="3 4">ATCC 700627</strain>
    </source>
</reference>
<comment type="caution">
    <text evidence="3">The sequence shown here is derived from an EMBL/GenBank/DDBJ whole genome shotgun (WGS) entry which is preliminary data.</text>
</comment>
<feature type="domain" description="DUF4097" evidence="2">
    <location>
        <begin position="50"/>
        <end position="242"/>
    </location>
</feature>
<dbReference type="eggNOG" id="COG3595">
    <property type="taxonomic scope" value="Bacteria"/>
</dbReference>
<accession>U2QKR8</accession>
<protein>
    <recommendedName>
        <fullName evidence="2">DUF4097 domain-containing protein</fullName>
    </recommendedName>
</protein>
<dbReference type="AlphaFoldDB" id="U2QKR8"/>
<dbReference type="InterPro" id="IPR025164">
    <property type="entry name" value="Toastrack_DUF4097"/>
</dbReference>
<proteinExistence type="predicted"/>
<dbReference type="PATRIC" id="fig|1321820.3.peg.1156"/>
<dbReference type="EMBL" id="AWVP01000073">
    <property type="protein sequence ID" value="ERK57091.1"/>
    <property type="molecule type" value="Genomic_DNA"/>
</dbReference>
<evidence type="ECO:0000313" key="3">
    <source>
        <dbReference type="EMBL" id="ERK57091.1"/>
    </source>
</evidence>
<evidence type="ECO:0000256" key="1">
    <source>
        <dbReference type="SAM" id="Phobius"/>
    </source>
</evidence>
<keyword evidence="1" id="KW-0472">Membrane</keyword>